<organism evidence="1 2">
    <name type="scientific">Brachionus plicatilis</name>
    <name type="common">Marine rotifer</name>
    <name type="synonym">Brachionus muelleri</name>
    <dbReference type="NCBI Taxonomy" id="10195"/>
    <lineage>
        <taxon>Eukaryota</taxon>
        <taxon>Metazoa</taxon>
        <taxon>Spiralia</taxon>
        <taxon>Gnathifera</taxon>
        <taxon>Rotifera</taxon>
        <taxon>Eurotatoria</taxon>
        <taxon>Monogononta</taxon>
        <taxon>Pseudotrocha</taxon>
        <taxon>Ploima</taxon>
        <taxon>Brachionidae</taxon>
        <taxon>Brachionus</taxon>
    </lineage>
</organism>
<name>A0A3M7QXQ1_BRAPC</name>
<reference evidence="1 2" key="1">
    <citation type="journal article" date="2018" name="Sci. Rep.">
        <title>Genomic signatures of local adaptation to the degree of environmental predictability in rotifers.</title>
        <authorList>
            <person name="Franch-Gras L."/>
            <person name="Hahn C."/>
            <person name="Garcia-Roger E.M."/>
            <person name="Carmona M.J."/>
            <person name="Serra M."/>
            <person name="Gomez A."/>
        </authorList>
    </citation>
    <scope>NUCLEOTIDE SEQUENCE [LARGE SCALE GENOMIC DNA]</scope>
    <source>
        <strain evidence="1">HYR1</strain>
    </source>
</reference>
<gene>
    <name evidence="1" type="ORF">BpHYR1_050957</name>
</gene>
<comment type="caution">
    <text evidence="1">The sequence shown here is derived from an EMBL/GenBank/DDBJ whole genome shotgun (WGS) entry which is preliminary data.</text>
</comment>
<proteinExistence type="predicted"/>
<sequence>MNTKKLQGSLLINVFIKRQKILKNFEIFLTKKTILFILFNDSIFTDKKNSTNSKIKILRKRLIDRAFFHEHVLYKIKKNLIFNEIFEE</sequence>
<keyword evidence="2" id="KW-1185">Reference proteome</keyword>
<accession>A0A3M7QXQ1</accession>
<dbReference type="EMBL" id="REGN01004859">
    <property type="protein sequence ID" value="RNA15881.1"/>
    <property type="molecule type" value="Genomic_DNA"/>
</dbReference>
<evidence type="ECO:0000313" key="1">
    <source>
        <dbReference type="EMBL" id="RNA15881.1"/>
    </source>
</evidence>
<protein>
    <submittedName>
        <fullName evidence="1">Uncharacterized protein</fullName>
    </submittedName>
</protein>
<dbReference type="AlphaFoldDB" id="A0A3M7QXQ1"/>
<dbReference type="Proteomes" id="UP000276133">
    <property type="component" value="Unassembled WGS sequence"/>
</dbReference>
<evidence type="ECO:0000313" key="2">
    <source>
        <dbReference type="Proteomes" id="UP000276133"/>
    </source>
</evidence>